<feature type="compositionally biased region" description="Gly residues" evidence="1">
    <location>
        <begin position="82"/>
        <end position="108"/>
    </location>
</feature>
<comment type="caution">
    <text evidence="4">The sequence shown here is derived from an EMBL/GenBank/DDBJ whole genome shotgun (WGS) entry which is preliminary data.</text>
</comment>
<dbReference type="Pfam" id="PF25231">
    <property type="entry name" value="DUF7847"/>
    <property type="match status" value="1"/>
</dbReference>
<feature type="region of interest" description="Disordered" evidence="1">
    <location>
        <begin position="1"/>
        <end position="117"/>
    </location>
</feature>
<reference evidence="4 5" key="1">
    <citation type="submission" date="2015-06" db="EMBL/GenBank/DDBJ databases">
        <title>Recapitulation of the evolution of biosynthetic gene clusters reveals hidden chemical diversity on bacterial genomes.</title>
        <authorList>
            <person name="Cruz-Morales P."/>
            <person name="Martinez-Guerrero C."/>
            <person name="Morales-Escalante M.A."/>
            <person name="Yanez-Guerra L.A."/>
            <person name="Kopp J.F."/>
            <person name="Feldmann J."/>
            <person name="Ramos-Aboites H.E."/>
            <person name="Barona-Gomez F."/>
        </authorList>
    </citation>
    <scope>NUCLEOTIDE SEQUENCE [LARGE SCALE GENOMIC DNA]</scope>
    <source>
        <strain evidence="4 5">ATCC 31245</strain>
    </source>
</reference>
<feature type="domain" description="DUF7847" evidence="3">
    <location>
        <begin position="200"/>
        <end position="383"/>
    </location>
</feature>
<dbReference type="AlphaFoldDB" id="A0A0J7AIJ8"/>
<feature type="compositionally biased region" description="Basic and acidic residues" evidence="1">
    <location>
        <begin position="16"/>
        <end position="29"/>
    </location>
</feature>
<feature type="transmembrane region" description="Helical" evidence="2">
    <location>
        <begin position="267"/>
        <end position="289"/>
    </location>
</feature>
<dbReference type="EMBL" id="LFML01000059">
    <property type="protein sequence ID" value="KMO96941.1"/>
    <property type="molecule type" value="Genomic_DNA"/>
</dbReference>
<dbReference type="STRING" id="66430.ACS04_15505"/>
<protein>
    <recommendedName>
        <fullName evidence="3">DUF7847 domain-containing protein</fullName>
    </recommendedName>
</protein>
<keyword evidence="2" id="KW-1133">Transmembrane helix</keyword>
<sequence>MNDSPGWAVPGPSPSDGDRPGAPDGRDGGEGAQPPAQQPPAGGPKWSAEQPPPGEWSSPGTPQAPQAPQTPQPPHQQPQPGAGWGSYGGPQGGQGPSGPYGSPGGPGQWGKPPAAKPGVIPLRPLDLGEILDGAVATMRSHWRSVLPITLVVATVVQVVTVLVQKYALSDLPVTSDAEPSVRELVDTLGGSMLALVANGFIQLIGTIVATAMLTMIFSRAVLGQSSAIGTAWREARPQLLRLLGLTLLLGVGGILLVGVLIAPGIALGNIAVGLLGGFAALPLLLWLGIKFSLASPALMLEKSSVPTSLRRSSRLVQGSWWRIFGITALTGLITTFVSAIIVWPLSIAGLAIGLADAGPTALENGTAASSWAALILSAVGAVIAQTITMPIQSGVTVLLYVDQRIRREALDLELARAAGLENYGTDPAAPATGG</sequence>
<keyword evidence="5" id="KW-1185">Reference proteome</keyword>
<keyword evidence="2" id="KW-0812">Transmembrane</keyword>
<dbReference type="PANTHER" id="PTHR33133:SF1">
    <property type="entry name" value="EXPRESSED PROTEIN-RELATED"/>
    <property type="match status" value="1"/>
</dbReference>
<evidence type="ECO:0000256" key="2">
    <source>
        <dbReference type="SAM" id="Phobius"/>
    </source>
</evidence>
<evidence type="ECO:0000256" key="1">
    <source>
        <dbReference type="SAM" id="MobiDB-lite"/>
    </source>
</evidence>
<feature type="transmembrane region" description="Helical" evidence="2">
    <location>
        <begin position="320"/>
        <end position="351"/>
    </location>
</feature>
<dbReference type="Proteomes" id="UP000035932">
    <property type="component" value="Unassembled WGS sequence"/>
</dbReference>
<gene>
    <name evidence="4" type="ORF">ACS04_15505</name>
</gene>
<name>A0A0J7AIJ8_9ACTN</name>
<dbReference type="InterPro" id="IPR057169">
    <property type="entry name" value="DUF7847"/>
</dbReference>
<feature type="transmembrane region" description="Helical" evidence="2">
    <location>
        <begin position="239"/>
        <end position="261"/>
    </location>
</feature>
<dbReference type="PANTHER" id="PTHR33133">
    <property type="entry name" value="OS08G0107100 PROTEIN-RELATED"/>
    <property type="match status" value="1"/>
</dbReference>
<accession>A0A0J7AIJ8</accession>
<dbReference type="OrthoDB" id="121140at2"/>
<evidence type="ECO:0000259" key="3">
    <source>
        <dbReference type="Pfam" id="PF25231"/>
    </source>
</evidence>
<keyword evidence="2" id="KW-0472">Membrane</keyword>
<evidence type="ECO:0000313" key="4">
    <source>
        <dbReference type="EMBL" id="KMO96941.1"/>
    </source>
</evidence>
<feature type="transmembrane region" description="Helical" evidence="2">
    <location>
        <begin position="188"/>
        <end position="218"/>
    </location>
</feature>
<dbReference type="RefSeq" id="WP_048477188.1">
    <property type="nucleotide sequence ID" value="NZ_JBIRUD010000037.1"/>
</dbReference>
<feature type="compositionally biased region" description="Pro residues" evidence="1">
    <location>
        <begin position="68"/>
        <end position="77"/>
    </location>
</feature>
<feature type="transmembrane region" description="Helical" evidence="2">
    <location>
        <begin position="145"/>
        <end position="168"/>
    </location>
</feature>
<feature type="transmembrane region" description="Helical" evidence="2">
    <location>
        <begin position="371"/>
        <end position="401"/>
    </location>
</feature>
<proteinExistence type="predicted"/>
<dbReference type="PATRIC" id="fig|66430.4.peg.5775"/>
<organism evidence="4 5">
    <name type="scientific">Streptomyces roseus</name>
    <dbReference type="NCBI Taxonomy" id="66430"/>
    <lineage>
        <taxon>Bacteria</taxon>
        <taxon>Bacillati</taxon>
        <taxon>Actinomycetota</taxon>
        <taxon>Actinomycetes</taxon>
        <taxon>Kitasatosporales</taxon>
        <taxon>Streptomycetaceae</taxon>
        <taxon>Streptomyces</taxon>
    </lineage>
</organism>
<evidence type="ECO:0000313" key="5">
    <source>
        <dbReference type="Proteomes" id="UP000035932"/>
    </source>
</evidence>